<proteinExistence type="predicted"/>
<protein>
    <submittedName>
        <fullName evidence="2">Uncharacterized protein</fullName>
    </submittedName>
</protein>
<evidence type="ECO:0000313" key="2">
    <source>
        <dbReference type="EMBL" id="GAA2510313.1"/>
    </source>
</evidence>
<comment type="caution">
    <text evidence="2">The sequence shown here is derived from an EMBL/GenBank/DDBJ whole genome shotgun (WGS) entry which is preliminary data.</text>
</comment>
<evidence type="ECO:0000313" key="3">
    <source>
        <dbReference type="Proteomes" id="UP001501358"/>
    </source>
</evidence>
<gene>
    <name evidence="2" type="ORF">GCM10010406_53390</name>
</gene>
<dbReference type="RefSeq" id="WP_344386043.1">
    <property type="nucleotide sequence ID" value="NZ_BAAATA010000051.1"/>
</dbReference>
<name>A0ABP6A491_9ACTN</name>
<keyword evidence="1" id="KW-1133">Transmembrane helix</keyword>
<feature type="transmembrane region" description="Helical" evidence="1">
    <location>
        <begin position="40"/>
        <end position="61"/>
    </location>
</feature>
<sequence>MPRRGESVPFAFVAEAESFRSNVAPPPRPPVGAGQRLRTALGALGVVAGLVGALVLGVPALDAGEKGGTAGTQQEAARGR</sequence>
<organism evidence="2 3">
    <name type="scientific">Streptomyces thermolineatus</name>
    <dbReference type="NCBI Taxonomy" id="44033"/>
    <lineage>
        <taxon>Bacteria</taxon>
        <taxon>Bacillati</taxon>
        <taxon>Actinomycetota</taxon>
        <taxon>Actinomycetes</taxon>
        <taxon>Kitasatosporales</taxon>
        <taxon>Streptomycetaceae</taxon>
        <taxon>Streptomyces</taxon>
    </lineage>
</organism>
<keyword evidence="1" id="KW-0472">Membrane</keyword>
<keyword evidence="3" id="KW-1185">Reference proteome</keyword>
<accession>A0ABP6A491</accession>
<reference evidence="3" key="1">
    <citation type="journal article" date="2019" name="Int. J. Syst. Evol. Microbiol.">
        <title>The Global Catalogue of Microorganisms (GCM) 10K type strain sequencing project: providing services to taxonomists for standard genome sequencing and annotation.</title>
        <authorList>
            <consortium name="The Broad Institute Genomics Platform"/>
            <consortium name="The Broad Institute Genome Sequencing Center for Infectious Disease"/>
            <person name="Wu L."/>
            <person name="Ma J."/>
        </authorList>
    </citation>
    <scope>NUCLEOTIDE SEQUENCE [LARGE SCALE GENOMIC DNA]</scope>
    <source>
        <strain evidence="3">JCM 6307</strain>
    </source>
</reference>
<dbReference type="EMBL" id="BAAATA010000051">
    <property type="protein sequence ID" value="GAA2510313.1"/>
    <property type="molecule type" value="Genomic_DNA"/>
</dbReference>
<dbReference type="Proteomes" id="UP001501358">
    <property type="component" value="Unassembled WGS sequence"/>
</dbReference>
<keyword evidence="1" id="KW-0812">Transmembrane</keyword>
<evidence type="ECO:0000256" key="1">
    <source>
        <dbReference type="SAM" id="Phobius"/>
    </source>
</evidence>